<dbReference type="Proteomes" id="UP000485058">
    <property type="component" value="Unassembled WGS sequence"/>
</dbReference>
<gene>
    <name evidence="3" type="ORF">HaLaN_08572</name>
</gene>
<feature type="signal peptide" evidence="2">
    <location>
        <begin position="1"/>
        <end position="16"/>
    </location>
</feature>
<dbReference type="AlphaFoldDB" id="A0A699YRC4"/>
<feature type="region of interest" description="Disordered" evidence="1">
    <location>
        <begin position="65"/>
        <end position="98"/>
    </location>
</feature>
<comment type="caution">
    <text evidence="3">The sequence shown here is derived from an EMBL/GenBank/DDBJ whole genome shotgun (WGS) entry which is preliminary data.</text>
</comment>
<feature type="chain" id="PRO_5025485644" evidence="2">
    <location>
        <begin position="17"/>
        <end position="187"/>
    </location>
</feature>
<reference evidence="3 4" key="1">
    <citation type="submission" date="2020-02" db="EMBL/GenBank/DDBJ databases">
        <title>Draft genome sequence of Haematococcus lacustris strain NIES-144.</title>
        <authorList>
            <person name="Morimoto D."/>
            <person name="Nakagawa S."/>
            <person name="Yoshida T."/>
            <person name="Sawayama S."/>
        </authorList>
    </citation>
    <scope>NUCLEOTIDE SEQUENCE [LARGE SCALE GENOMIC DNA]</scope>
    <source>
        <strain evidence="3 4">NIES-144</strain>
    </source>
</reference>
<protein>
    <submittedName>
        <fullName evidence="3">Uncharacterized protein</fullName>
    </submittedName>
</protein>
<organism evidence="3 4">
    <name type="scientific">Haematococcus lacustris</name>
    <name type="common">Green alga</name>
    <name type="synonym">Haematococcus pluvialis</name>
    <dbReference type="NCBI Taxonomy" id="44745"/>
    <lineage>
        <taxon>Eukaryota</taxon>
        <taxon>Viridiplantae</taxon>
        <taxon>Chlorophyta</taxon>
        <taxon>core chlorophytes</taxon>
        <taxon>Chlorophyceae</taxon>
        <taxon>CS clade</taxon>
        <taxon>Chlamydomonadales</taxon>
        <taxon>Haematococcaceae</taxon>
        <taxon>Haematococcus</taxon>
    </lineage>
</organism>
<evidence type="ECO:0000313" key="4">
    <source>
        <dbReference type="Proteomes" id="UP000485058"/>
    </source>
</evidence>
<evidence type="ECO:0000256" key="1">
    <source>
        <dbReference type="SAM" id="MobiDB-lite"/>
    </source>
</evidence>
<evidence type="ECO:0000313" key="3">
    <source>
        <dbReference type="EMBL" id="GFH12817.1"/>
    </source>
</evidence>
<sequence>MGSLTRVLGLRGGVVALWLYARLSGSGPDVSGSGAFQVKVAEHRGHARLWVLWSNIRGQAALGGRVKRGHASPNPACGDFRQPEIPSTQAGSPSGEQQTADVVVHGARGGGAAVCVRHPNLCHNPLLQDGQNQAQCVTQLAISQGWDSDLAWEVGRAQDTEVMGFFISSMPGAPQGNRQGDARPATT</sequence>
<proteinExistence type="predicted"/>
<accession>A0A699YRC4</accession>
<evidence type="ECO:0000256" key="2">
    <source>
        <dbReference type="SAM" id="SignalP"/>
    </source>
</evidence>
<name>A0A699YRC4_HAELA</name>
<feature type="compositionally biased region" description="Polar residues" evidence="1">
    <location>
        <begin position="85"/>
        <end position="98"/>
    </location>
</feature>
<keyword evidence="4" id="KW-1185">Reference proteome</keyword>
<keyword evidence="2" id="KW-0732">Signal</keyword>
<dbReference type="EMBL" id="BLLF01000543">
    <property type="protein sequence ID" value="GFH12817.1"/>
    <property type="molecule type" value="Genomic_DNA"/>
</dbReference>